<sequence length="192" mass="22566">MENIDKIILSELFSDEDSIDESDELDETDDSDDDDEDDEKVDVSVEQLFLRNRDQDKSAEENVAGTSCEKTDDNSRPRKRKKSLNHRLLYKQRAKALELKSKKINILESIKNKYVANVDFQKSLKELIEVKNRKVMALEEKNEILQMKNDMMSRNNQLLERRNELLGSRNELLDRKNELIFEFLQSKPDKPS</sequence>
<reference evidence="3" key="1">
    <citation type="journal article" date="2023" name="bioRxiv">
        <title>Scaffold-level genome assemblies of two parasitoid biocontrol wasps reveal the parthenogenesis mechanism and an associated novel virus.</title>
        <authorList>
            <person name="Inwood S."/>
            <person name="Skelly J."/>
            <person name="Guhlin J."/>
            <person name="Harrop T."/>
            <person name="Goldson S."/>
            <person name="Dearden P."/>
        </authorList>
    </citation>
    <scope>NUCLEOTIDE SEQUENCE</scope>
    <source>
        <strain evidence="3">Irish</strain>
        <tissue evidence="3">Whole body</tissue>
    </source>
</reference>
<name>A0AA39FJC9_9HYME</name>
<dbReference type="Proteomes" id="UP001168990">
    <property type="component" value="Unassembled WGS sequence"/>
</dbReference>
<evidence type="ECO:0000256" key="1">
    <source>
        <dbReference type="SAM" id="Coils"/>
    </source>
</evidence>
<evidence type="ECO:0000256" key="2">
    <source>
        <dbReference type="SAM" id="MobiDB-lite"/>
    </source>
</evidence>
<dbReference type="EMBL" id="JAQQBS010000004">
    <property type="protein sequence ID" value="KAK0170389.1"/>
    <property type="molecule type" value="Genomic_DNA"/>
</dbReference>
<protein>
    <submittedName>
        <fullName evidence="3">Uncharacterized protein</fullName>
    </submittedName>
</protein>
<keyword evidence="4" id="KW-1185">Reference proteome</keyword>
<organism evidence="3 4">
    <name type="scientific">Microctonus aethiopoides</name>
    <dbReference type="NCBI Taxonomy" id="144406"/>
    <lineage>
        <taxon>Eukaryota</taxon>
        <taxon>Metazoa</taxon>
        <taxon>Ecdysozoa</taxon>
        <taxon>Arthropoda</taxon>
        <taxon>Hexapoda</taxon>
        <taxon>Insecta</taxon>
        <taxon>Pterygota</taxon>
        <taxon>Neoptera</taxon>
        <taxon>Endopterygota</taxon>
        <taxon>Hymenoptera</taxon>
        <taxon>Apocrita</taxon>
        <taxon>Ichneumonoidea</taxon>
        <taxon>Braconidae</taxon>
        <taxon>Euphorinae</taxon>
        <taxon>Microctonus</taxon>
    </lineage>
</organism>
<proteinExistence type="predicted"/>
<reference evidence="3" key="2">
    <citation type="submission" date="2023-03" db="EMBL/GenBank/DDBJ databases">
        <authorList>
            <person name="Inwood S.N."/>
            <person name="Skelly J.G."/>
            <person name="Guhlin J."/>
            <person name="Harrop T.W.R."/>
            <person name="Goldson S.G."/>
            <person name="Dearden P.K."/>
        </authorList>
    </citation>
    <scope>NUCLEOTIDE SEQUENCE</scope>
    <source>
        <strain evidence="3">Irish</strain>
        <tissue evidence="3">Whole body</tissue>
    </source>
</reference>
<evidence type="ECO:0000313" key="4">
    <source>
        <dbReference type="Proteomes" id="UP001168990"/>
    </source>
</evidence>
<feature type="coiled-coil region" evidence="1">
    <location>
        <begin position="121"/>
        <end position="162"/>
    </location>
</feature>
<feature type="region of interest" description="Disordered" evidence="2">
    <location>
        <begin position="1"/>
        <end position="84"/>
    </location>
</feature>
<feature type="compositionally biased region" description="Acidic residues" evidence="2">
    <location>
        <begin position="13"/>
        <end position="40"/>
    </location>
</feature>
<feature type="compositionally biased region" description="Basic and acidic residues" evidence="2">
    <location>
        <begin position="51"/>
        <end position="60"/>
    </location>
</feature>
<comment type="caution">
    <text evidence="3">The sequence shown here is derived from an EMBL/GenBank/DDBJ whole genome shotgun (WGS) entry which is preliminary data.</text>
</comment>
<gene>
    <name evidence="3" type="ORF">PV328_010957</name>
</gene>
<dbReference type="AlphaFoldDB" id="A0AA39FJC9"/>
<keyword evidence="1" id="KW-0175">Coiled coil</keyword>
<evidence type="ECO:0000313" key="3">
    <source>
        <dbReference type="EMBL" id="KAK0170389.1"/>
    </source>
</evidence>
<accession>A0AA39FJC9</accession>